<feature type="compositionally biased region" description="Acidic residues" evidence="3">
    <location>
        <begin position="1"/>
        <end position="19"/>
    </location>
</feature>
<feature type="compositionally biased region" description="Acidic residues" evidence="3">
    <location>
        <begin position="208"/>
        <end position="235"/>
    </location>
</feature>
<reference evidence="6" key="1">
    <citation type="submission" date="2021-06" db="EMBL/GenBank/DDBJ databases">
        <authorList>
            <person name="Hodson N. C."/>
            <person name="Mongue J. A."/>
            <person name="Jaron S. K."/>
        </authorList>
    </citation>
    <scope>NUCLEOTIDE SEQUENCE</scope>
</reference>
<comment type="function">
    <text evidence="1">Histone H3-H4 chaperone that plays a role in maintenance of chromatin structure during RNA polymerase II transcription elongation.</text>
</comment>
<dbReference type="Proteomes" id="UP000708208">
    <property type="component" value="Unassembled WGS sequence"/>
</dbReference>
<dbReference type="FunFam" id="3.30.420.140:FF:000004">
    <property type="entry name" value="Transcription elongation factor spt6"/>
    <property type="match status" value="1"/>
</dbReference>
<name>A0A8J2JMM3_9HEXA</name>
<dbReference type="FunFam" id="1.10.10.2740:FF:000001">
    <property type="entry name" value="Transcription elongation factor spt6"/>
    <property type="match status" value="1"/>
</dbReference>
<gene>
    <name evidence="6" type="ORF">AFUS01_LOCUS9546</name>
</gene>
<dbReference type="InterPro" id="IPR000980">
    <property type="entry name" value="SH2"/>
</dbReference>
<dbReference type="SMART" id="SM00732">
    <property type="entry name" value="YqgFc"/>
    <property type="match status" value="1"/>
</dbReference>
<feature type="region of interest" description="Disordered" evidence="3">
    <location>
        <begin position="1"/>
        <end position="256"/>
    </location>
</feature>
<feature type="compositionally biased region" description="Polar residues" evidence="3">
    <location>
        <begin position="1832"/>
        <end position="1841"/>
    </location>
</feature>
<dbReference type="GO" id="GO:0031491">
    <property type="term" value="F:nucleosome binding"/>
    <property type="evidence" value="ECO:0007669"/>
    <property type="project" value="TreeGrafter"/>
</dbReference>
<comment type="subcellular location">
    <subcellularLocation>
        <location evidence="1">Nucleus</location>
    </subcellularLocation>
</comment>
<feature type="compositionally biased region" description="Basic and acidic residues" evidence="3">
    <location>
        <begin position="1741"/>
        <end position="1754"/>
    </location>
</feature>
<proteinExistence type="inferred from homology"/>
<evidence type="ECO:0008006" key="8">
    <source>
        <dbReference type="Google" id="ProtNLM"/>
    </source>
</evidence>
<dbReference type="InterPro" id="IPR041692">
    <property type="entry name" value="HHH_9"/>
</dbReference>
<dbReference type="CDD" id="cd00164">
    <property type="entry name" value="S1_like"/>
    <property type="match status" value="1"/>
</dbReference>
<keyword evidence="1" id="KW-0804">Transcription</keyword>
<feature type="compositionally biased region" description="Acidic residues" evidence="3">
    <location>
        <begin position="34"/>
        <end position="64"/>
    </location>
</feature>
<dbReference type="GO" id="GO:0003677">
    <property type="term" value="F:DNA binding"/>
    <property type="evidence" value="ECO:0007669"/>
    <property type="project" value="InterPro"/>
</dbReference>
<dbReference type="OrthoDB" id="343921at2759"/>
<feature type="domain" description="SH2" evidence="4">
    <location>
        <begin position="1410"/>
        <end position="1516"/>
    </location>
</feature>
<feature type="compositionally biased region" description="Polar residues" evidence="3">
    <location>
        <begin position="1668"/>
        <end position="1691"/>
    </location>
</feature>
<dbReference type="InterPro" id="IPR035420">
    <property type="entry name" value="Spt6_SH2"/>
</dbReference>
<keyword evidence="7" id="KW-1185">Reference proteome</keyword>
<dbReference type="CDD" id="cd09928">
    <property type="entry name" value="SH2_Cterm_SPT6_like"/>
    <property type="match status" value="1"/>
</dbReference>
<dbReference type="Pfam" id="PF14632">
    <property type="entry name" value="SPT6_acidic"/>
    <property type="match status" value="1"/>
</dbReference>
<dbReference type="FunFam" id="3.30.505.10:FF:000030">
    <property type="entry name" value="Transcription elongation factor spt6"/>
    <property type="match status" value="1"/>
</dbReference>
<feature type="domain" description="S1 motif" evidence="5">
    <location>
        <begin position="1312"/>
        <end position="1367"/>
    </location>
</feature>
<dbReference type="PANTHER" id="PTHR10145">
    <property type="entry name" value="TRANSCRIPTION ELONGATION FACTOR SPT6"/>
    <property type="match status" value="1"/>
</dbReference>
<comment type="similarity">
    <text evidence="1">Belongs to the SPT6 family.</text>
</comment>
<dbReference type="SMART" id="SM00316">
    <property type="entry name" value="S1"/>
    <property type="match status" value="1"/>
</dbReference>
<dbReference type="PROSITE" id="PS50126">
    <property type="entry name" value="S1"/>
    <property type="match status" value="1"/>
</dbReference>
<dbReference type="Pfam" id="PF14635">
    <property type="entry name" value="HHH_7"/>
    <property type="match status" value="1"/>
</dbReference>
<feature type="compositionally biased region" description="Acidic residues" evidence="3">
    <location>
        <begin position="160"/>
        <end position="175"/>
    </location>
</feature>
<dbReference type="CDD" id="cd09918">
    <property type="entry name" value="SH2_Nterm_SPT6_like"/>
    <property type="match status" value="1"/>
</dbReference>
<feature type="region of interest" description="Disordered" evidence="3">
    <location>
        <begin position="1668"/>
        <end position="1859"/>
    </location>
</feature>
<sequence length="1859" mass="212653">MADFIDSEAEESENEEEDTPSIAKKPKRTKVIDSDEDEEEDDGEEVNDLIDDNPIEEDESDAESDSSRKRKKSDNEDDDDSDDRLEDEDYDLLEENLGVKVKRKQFKRLKRLDEDSGDEDTMDRGNEREAIATQLFEGSDNEEDRPPPPSESGGHGYASEESEGEYSETDDFIVDDDGRPITEKRKRRKPIFTDATLQEAQDIFGVDFDYDEFEKYDDEYYEDEEEEEDEYEDDEQRTKRVKKQPRKKRKQKSIYELYEPSELERAGFTAEDNSIRNQDIPERMQLRNVPITQAEEDEIKEEALWIYDMVFSKRKPAEQLMDASQDKPASAKSTSAGVNWDDWDTPTASEAPGKSAAEEDDWDAPAPPPPKADLSTQPSKKPFEEEDWDNASTVVSEAQAAATSPAKLLVVTEINSADEEHKQKFLPKIEKALDFIRNNFLEVPFIAFYRKEYVGPELNMNELWEIYRADGRYCQLRTRKNRLLQLFKNIRDYQHELIFQRADEPLSDSVRLVSDDDYDRIKGIKSSEELKDMYLQFTLYYSDDVIPMKTMMLKKKREKEKQQKESAKAAAAARANEENDEEGQREPAEVSEIPTNEEDDEQSMALKRKMGGGTYALCRKMGLDGFTKQFGLTPQKFAENVRDSYTRHEIDQIAQDPLTACKDYISPRLTSAEDVLKATKFMVATQLSREPVLRQSVREVFFHSATINVHPTKRGLKEIDENHPVYTMKFLRDKPVRDLMEDQFLKLTIAEEDKLIVMTVGEQIKAITSGASYVDEVKKLYILEEFSSHVQAWNEVRSECVEFALEKLLFPVLRKELRAKLLDESKEWILKLCSAKLFSWISVAPYKVSFSPEEDDEFEVSKGLRVLALAYVPDYTQASFACFISPDGEPSDYLRLQNITKHRKAFRESDRQEKEADLLAFKNFMRQKKPHVVVIGGESRDALMIQEDINGLVMELNTDENFPMINVEIVDNQLAKVYSNSLKANAEFREYPLILRQAISLGRLIQDPLVEYSQLCTPDEEILCLRYHKLQDHVPKEDLLERLQLEFVSRVNEVGVDVNRAIANPCTANLVQFVCGLGARKAAMLLKTLKQANQRLENRTQLITVCHMGPKIFINCSGFIKIDTNSLGDSTESYVEVLDGSRVHPETYEWARKMAVDALEYDDEDPNPAGALEEILEAPERLKDLDLDAFADELQRQGFGNKSITLYDIRAELNNRYKDLRIPYCKPNAEELFNMLTKETPETLYNGKLITCQVVNISHKKPQGEQLDNAVPVRNEETGMWQCAFCMKNDFPDLSEVWNHFDAGGCPGQAIGVRIRLDNGISGFIPITKLSDKPVTNPDQRVRRGQTIHCRVVKIDVEKFSVECTSRTSDLVDENHEYRPKKDDYYDHEAENKEKKKEEDARKSKLKQTYIKRVIVHPSFKNISFRESEKLMEQMDQGEVIVRPSSKGADHLTVTWKVCDGIYQHIDVREEGKENAFSLGQSLWIGKEEFEDLDEIIARHVNPMAGYCRDIMNYKYHTTAFGGVRQKAEEYLLEEKKKNANKIHYMLHATKEFPGRFYISYLPRNKVVHELITITPEGYRFRQQNFDSLNQVLKWFKEHYRDPPPTVTPAMVTPRVPTRTPYETPRHLDAMSRIGAPAPSQFGGTGSVVAHTTPHYTTPGQQQAYTPFSQFTSHNTPYTPTAQTPYMTPYQTPYGGQATPRLGLPNQPNAPASTVGGTTPGNDHRRPRPGPKSIHNGNRPNESDDWRRAAEHWAKASTKANIPPAPPSSRFGGGNPAPFGPPGNSRPPPKSPAARNAAQVIIDGINKTKQMNSSALNYIPHKSPRSGRESLRSTPRTNFSPRSMVESSLGDETPLYDEN</sequence>
<keyword evidence="2" id="KW-0727">SH2 domain</keyword>
<organism evidence="6 7">
    <name type="scientific">Allacma fusca</name>
    <dbReference type="NCBI Taxonomy" id="39272"/>
    <lineage>
        <taxon>Eukaryota</taxon>
        <taxon>Metazoa</taxon>
        <taxon>Ecdysozoa</taxon>
        <taxon>Arthropoda</taxon>
        <taxon>Hexapoda</taxon>
        <taxon>Collembola</taxon>
        <taxon>Symphypleona</taxon>
        <taxon>Sminthuridae</taxon>
        <taxon>Allacma</taxon>
    </lineage>
</organism>
<dbReference type="GO" id="GO:0042393">
    <property type="term" value="F:histone binding"/>
    <property type="evidence" value="ECO:0007669"/>
    <property type="project" value="TreeGrafter"/>
</dbReference>
<feature type="region of interest" description="Disordered" evidence="3">
    <location>
        <begin position="556"/>
        <end position="602"/>
    </location>
</feature>
<dbReference type="GO" id="GO:0008023">
    <property type="term" value="C:transcription elongation factor complex"/>
    <property type="evidence" value="ECO:0007669"/>
    <property type="project" value="TreeGrafter"/>
</dbReference>
<dbReference type="GO" id="GO:0140673">
    <property type="term" value="P:transcription elongation-coupled chromatin remodeling"/>
    <property type="evidence" value="ECO:0007669"/>
    <property type="project" value="InterPro"/>
</dbReference>
<evidence type="ECO:0000259" key="4">
    <source>
        <dbReference type="PROSITE" id="PS50001"/>
    </source>
</evidence>
<feature type="compositionally biased region" description="Pro residues" evidence="3">
    <location>
        <begin position="1778"/>
        <end position="1791"/>
    </location>
</feature>
<dbReference type="InterPro" id="IPR028231">
    <property type="entry name" value="Spt6_YqgF"/>
</dbReference>
<dbReference type="PIRSF" id="PIRSF036947">
    <property type="entry name" value="Spt6"/>
    <property type="match status" value="1"/>
</dbReference>
<feature type="compositionally biased region" description="Polar residues" evidence="3">
    <location>
        <begin position="1706"/>
        <end position="1721"/>
    </location>
</feature>
<dbReference type="InterPro" id="IPR028083">
    <property type="entry name" value="Spt6_acidic_N_dom"/>
</dbReference>
<evidence type="ECO:0000256" key="1">
    <source>
        <dbReference type="PIRNR" id="PIRNR036947"/>
    </source>
</evidence>
<dbReference type="InterPro" id="IPR035019">
    <property type="entry name" value="Spt6_SH2_N"/>
</dbReference>
<dbReference type="FunFam" id="1.10.3500.10:FF:000006">
    <property type="entry name" value="Transcription elongation factor spt6"/>
    <property type="match status" value="1"/>
</dbReference>
<dbReference type="InterPro" id="IPR017072">
    <property type="entry name" value="TF_Spt6"/>
</dbReference>
<accession>A0A8J2JMM3</accession>
<feature type="region of interest" description="Disordered" evidence="3">
    <location>
        <begin position="1382"/>
        <end position="1402"/>
    </location>
</feature>
<feature type="compositionally biased region" description="Acidic residues" evidence="3">
    <location>
        <begin position="75"/>
        <end position="94"/>
    </location>
</feature>
<protein>
    <recommendedName>
        <fullName evidence="8">Transcription elongation factor spt6</fullName>
    </recommendedName>
</protein>
<dbReference type="Pfam" id="PF00575">
    <property type="entry name" value="S1"/>
    <property type="match status" value="1"/>
</dbReference>
<evidence type="ECO:0000259" key="5">
    <source>
        <dbReference type="PROSITE" id="PS50126"/>
    </source>
</evidence>
<dbReference type="InterPro" id="IPR028088">
    <property type="entry name" value="Spt6_HTH_DNA-bd_dom"/>
</dbReference>
<feature type="compositionally biased region" description="Polar residues" evidence="3">
    <location>
        <begin position="1807"/>
        <end position="1816"/>
    </location>
</feature>
<feature type="compositionally biased region" description="Basic residues" evidence="3">
    <location>
        <begin position="100"/>
        <end position="110"/>
    </location>
</feature>
<dbReference type="InterPro" id="IPR006641">
    <property type="entry name" value="YqgF/RNaseH-like_dom"/>
</dbReference>
<dbReference type="InterPro" id="IPR035018">
    <property type="entry name" value="Spt6_SH2_C"/>
</dbReference>
<dbReference type="InterPro" id="IPR003029">
    <property type="entry name" value="S1_domain"/>
</dbReference>
<evidence type="ECO:0000313" key="7">
    <source>
        <dbReference type="Proteomes" id="UP000708208"/>
    </source>
</evidence>
<evidence type="ECO:0000256" key="2">
    <source>
        <dbReference type="PROSITE-ProRule" id="PRU00191"/>
    </source>
</evidence>
<dbReference type="EMBL" id="CAJVCH010069010">
    <property type="protein sequence ID" value="CAG7720260.1"/>
    <property type="molecule type" value="Genomic_DNA"/>
</dbReference>
<comment type="caution">
    <text evidence="6">The sequence shown here is derived from an EMBL/GenBank/DDBJ whole genome shotgun (WGS) entry which is preliminary data.</text>
</comment>
<evidence type="ECO:0000313" key="6">
    <source>
        <dbReference type="EMBL" id="CAG7720260.1"/>
    </source>
</evidence>
<evidence type="ECO:0000256" key="3">
    <source>
        <dbReference type="SAM" id="MobiDB-lite"/>
    </source>
</evidence>
<feature type="region of interest" description="Disordered" evidence="3">
    <location>
        <begin position="318"/>
        <end position="390"/>
    </location>
</feature>
<dbReference type="Pfam" id="PF14639">
    <property type="entry name" value="YqgF"/>
    <property type="match status" value="1"/>
</dbReference>
<dbReference type="PROSITE" id="PS50001">
    <property type="entry name" value="SH2"/>
    <property type="match status" value="1"/>
</dbReference>
<dbReference type="Pfam" id="PF17674">
    <property type="entry name" value="HHH_9"/>
    <property type="match status" value="1"/>
</dbReference>
<feature type="compositionally biased region" description="Basic residues" evidence="3">
    <location>
        <begin position="239"/>
        <end position="252"/>
    </location>
</feature>
<dbReference type="SMART" id="SM00252">
    <property type="entry name" value="SH2"/>
    <property type="match status" value="1"/>
</dbReference>
<dbReference type="InterPro" id="IPR032706">
    <property type="entry name" value="Spt6_HHH"/>
</dbReference>
<dbReference type="Pfam" id="PF14633">
    <property type="entry name" value="SH2_2"/>
    <property type="match status" value="1"/>
</dbReference>
<dbReference type="FunFam" id="1.10.150.850:FF:000004">
    <property type="entry name" value="Transcription elongation factor SPT6"/>
    <property type="match status" value="1"/>
</dbReference>
<dbReference type="Pfam" id="PF14641">
    <property type="entry name" value="HTH_44"/>
    <property type="match status" value="1"/>
</dbReference>
<dbReference type="GO" id="GO:0034728">
    <property type="term" value="P:nucleosome organization"/>
    <property type="evidence" value="ECO:0007669"/>
    <property type="project" value="TreeGrafter"/>
</dbReference>
<dbReference type="PANTHER" id="PTHR10145:SF6">
    <property type="entry name" value="TRANSCRIPTION ELONGATION FACTOR SPT6"/>
    <property type="match status" value="1"/>
</dbReference>
<keyword evidence="1" id="KW-0539">Nucleus</keyword>